<organism evidence="1 2">
    <name type="scientific">Actinomortierella ambigua</name>
    <dbReference type="NCBI Taxonomy" id="1343610"/>
    <lineage>
        <taxon>Eukaryota</taxon>
        <taxon>Fungi</taxon>
        <taxon>Fungi incertae sedis</taxon>
        <taxon>Mucoromycota</taxon>
        <taxon>Mortierellomycotina</taxon>
        <taxon>Mortierellomycetes</taxon>
        <taxon>Mortierellales</taxon>
        <taxon>Mortierellaceae</taxon>
        <taxon>Actinomortierella</taxon>
    </lineage>
</organism>
<reference evidence="1" key="1">
    <citation type="journal article" date="2020" name="Fungal Divers.">
        <title>Resolving the Mortierellaceae phylogeny through synthesis of multi-gene phylogenetics and phylogenomics.</title>
        <authorList>
            <person name="Vandepol N."/>
            <person name="Liber J."/>
            <person name="Desiro A."/>
            <person name="Na H."/>
            <person name="Kennedy M."/>
            <person name="Barry K."/>
            <person name="Grigoriev I.V."/>
            <person name="Miller A.N."/>
            <person name="O'Donnell K."/>
            <person name="Stajich J.E."/>
            <person name="Bonito G."/>
        </authorList>
    </citation>
    <scope>NUCLEOTIDE SEQUENCE</scope>
    <source>
        <strain evidence="1">BC1065</strain>
    </source>
</reference>
<evidence type="ECO:0000313" key="2">
    <source>
        <dbReference type="Proteomes" id="UP000807716"/>
    </source>
</evidence>
<accession>A0A9P6U459</accession>
<name>A0A9P6U459_9FUNG</name>
<sequence length="216" mass="24588">MVQYGYLSREYADRHLGAFTLQKPPQLENISLAPHQGNHSFVVIGKRAEIIKWLKDEQPNMKVFSQEVFPWKKNTPYTGVVKCTMRSVHTGNRFVYLALGKKLTSTLMLEFSPWDGKYRESEPMPIDRTHLDAIPLKGESILVRSGTILMDVGRKLEVKRKVMDISGGVKVFGMRLERATTFSSVLSDKHGSSRSMDGGFNTKRTLSIRRVLSMHE</sequence>
<dbReference type="Proteomes" id="UP000807716">
    <property type="component" value="Unassembled WGS sequence"/>
</dbReference>
<comment type="caution">
    <text evidence="1">The sequence shown here is derived from an EMBL/GenBank/DDBJ whole genome shotgun (WGS) entry which is preliminary data.</text>
</comment>
<evidence type="ECO:0000313" key="1">
    <source>
        <dbReference type="EMBL" id="KAG0258859.1"/>
    </source>
</evidence>
<dbReference type="OrthoDB" id="2396513at2759"/>
<proteinExistence type="predicted"/>
<gene>
    <name evidence="1" type="ORF">DFQ27_004409</name>
</gene>
<dbReference type="EMBL" id="JAAAJB010000306">
    <property type="protein sequence ID" value="KAG0258859.1"/>
    <property type="molecule type" value="Genomic_DNA"/>
</dbReference>
<dbReference type="AlphaFoldDB" id="A0A9P6U459"/>
<keyword evidence="2" id="KW-1185">Reference proteome</keyword>
<protein>
    <submittedName>
        <fullName evidence="1">Uncharacterized protein</fullName>
    </submittedName>
</protein>